<dbReference type="PANTHER" id="PTHR10622:SF10">
    <property type="entry name" value="HET DOMAIN-CONTAINING PROTEIN"/>
    <property type="match status" value="1"/>
</dbReference>
<feature type="transmembrane region" description="Helical" evidence="2">
    <location>
        <begin position="565"/>
        <end position="589"/>
    </location>
</feature>
<keyword evidence="6" id="KW-1185">Reference proteome</keyword>
<evidence type="ECO:0000256" key="2">
    <source>
        <dbReference type="SAM" id="Phobius"/>
    </source>
</evidence>
<proteinExistence type="predicted"/>
<dbReference type="AlphaFoldDB" id="A0A9W9B7W5"/>
<dbReference type="Pfam" id="PF26640">
    <property type="entry name" value="DUF8212"/>
    <property type="match status" value="1"/>
</dbReference>
<keyword evidence="2" id="KW-0472">Membrane</keyword>
<feature type="domain" description="Heterokaryon incompatibility" evidence="3">
    <location>
        <begin position="21"/>
        <end position="114"/>
    </location>
</feature>
<dbReference type="EMBL" id="JAOPEN010000004">
    <property type="protein sequence ID" value="KAJ4858145.1"/>
    <property type="molecule type" value="Genomic_DNA"/>
</dbReference>
<accession>A0A9W9B7W5</accession>
<dbReference type="InterPro" id="IPR058525">
    <property type="entry name" value="DUF8212"/>
</dbReference>
<dbReference type="RefSeq" id="XP_056027201.1">
    <property type="nucleotide sequence ID" value="XM_056173622.1"/>
</dbReference>
<name>A0A9W9B7W5_9HYPO</name>
<gene>
    <name evidence="5" type="ORF">T069G_06412</name>
</gene>
<reference evidence="5" key="1">
    <citation type="submission" date="2022-09" db="EMBL/GenBank/DDBJ databases">
        <title>Chromosome-level assembly of Trichoderma breve T069, a fungus used in development of biopesticide product.</title>
        <authorList>
            <person name="Lin R."/>
            <person name="Liu T."/>
        </authorList>
    </citation>
    <scope>NUCLEOTIDE SEQUENCE</scope>
    <source>
        <strain evidence="5">T069</strain>
    </source>
</reference>
<dbReference type="PANTHER" id="PTHR10622">
    <property type="entry name" value="HET DOMAIN-CONTAINING PROTEIN"/>
    <property type="match status" value="1"/>
</dbReference>
<feature type="region of interest" description="Disordered" evidence="1">
    <location>
        <begin position="533"/>
        <end position="553"/>
    </location>
</feature>
<comment type="caution">
    <text evidence="5">The sequence shown here is derived from an EMBL/GenBank/DDBJ whole genome shotgun (WGS) entry which is preliminary data.</text>
</comment>
<dbReference type="InterPro" id="IPR010730">
    <property type="entry name" value="HET"/>
</dbReference>
<evidence type="ECO:0000259" key="3">
    <source>
        <dbReference type="Pfam" id="PF06985"/>
    </source>
</evidence>
<keyword evidence="2" id="KW-1133">Transmembrane helix</keyword>
<evidence type="ECO:0000256" key="1">
    <source>
        <dbReference type="SAM" id="MobiDB-lite"/>
    </source>
</evidence>
<dbReference type="Pfam" id="PF06985">
    <property type="entry name" value="HET"/>
    <property type="match status" value="1"/>
</dbReference>
<dbReference type="Proteomes" id="UP001140511">
    <property type="component" value="Unassembled WGS sequence"/>
</dbReference>
<organism evidence="5 6">
    <name type="scientific">Trichoderma breve</name>
    <dbReference type="NCBI Taxonomy" id="2034170"/>
    <lineage>
        <taxon>Eukaryota</taxon>
        <taxon>Fungi</taxon>
        <taxon>Dikarya</taxon>
        <taxon>Ascomycota</taxon>
        <taxon>Pezizomycotina</taxon>
        <taxon>Sordariomycetes</taxon>
        <taxon>Hypocreomycetidae</taxon>
        <taxon>Hypocreales</taxon>
        <taxon>Hypocreaceae</taxon>
        <taxon>Trichoderma</taxon>
    </lineage>
</organism>
<dbReference type="GeneID" id="80868310"/>
<evidence type="ECO:0000313" key="6">
    <source>
        <dbReference type="Proteomes" id="UP001140511"/>
    </source>
</evidence>
<evidence type="ECO:0000313" key="5">
    <source>
        <dbReference type="EMBL" id="KAJ4858145.1"/>
    </source>
</evidence>
<sequence>MRLIHTSTLEFIWFPKAPPPYAILSHTWGNDEVTFSDFTNLSTRTTKLGFAKIKQTCEQALKDGFSYAWIDTCCINKESSSELSEAINSMFRWYRDAAICYAYLEDASEDIQLPITSPSSISHCRWFTRGWTLQELLAPKEIVFFGAKWTTIGRKTELKEILEQITGIPCAILTGDMRLDQTSVANRMNWAAKRETTREEDIAYCLMGIFDVNMPMIYGEGRNAFTRLQEEILKQTQDDSLFAWRASEESASEAPYRGLFASSPKEFASEVTTTPFFTSMAGASTLLGNGRISLSCALYQDGFIGLKCFQGTELSTVVGIQAISTGINHFVRSNPSQLVLKPHRYPIAFQTVVFDKFVEMREPRSLSDIYQHNELFLALPPEIRFVAVYPKEYMGFQKTMKLPITHLVGKKVAFYMEVDRQASGADVFQEIGWSDKGTAVLLVLWVEQLSTRSFTFYFDLLAVNAGNAESEFIDAERPPEALDAKETAIAWSTICATGTQTIVGGHQMFSLQLSVATNADIKDRAVDVRKEMEEAEKERERERKVAERERDAENAREFKKGVGQIVAMLIAPILGFAFSIALGIVLSTYA</sequence>
<keyword evidence="2" id="KW-0812">Transmembrane</keyword>
<feature type="domain" description="DUF8212" evidence="4">
    <location>
        <begin position="223"/>
        <end position="250"/>
    </location>
</feature>
<protein>
    <submittedName>
        <fullName evidence="5">Heterokaryon incompatibility protein (HET) domain-containing protein</fullName>
    </submittedName>
</protein>
<evidence type="ECO:0000259" key="4">
    <source>
        <dbReference type="Pfam" id="PF26640"/>
    </source>
</evidence>